<gene>
    <name evidence="2" type="ORF">SCUD_LOCUS22631</name>
</gene>
<dbReference type="InterPro" id="IPR012132">
    <property type="entry name" value="GMC_OxRdtase"/>
</dbReference>
<sequence length="153" mass="17061">MQCKSLEQAKSCSSEGVTKNHKLYSISDDVNICKISCSNYRPKILLLESGSEISWLTKKISDIPLLAPLLYGRGIDVIEQTTPQISSALKLKEKVILLPRGHVLGGSALLNAMIFSYGHPDDELLKEFLHSNEEFLSELFDKMEGLSYIFLLA</sequence>
<evidence type="ECO:0000313" key="3">
    <source>
        <dbReference type="Proteomes" id="UP000279833"/>
    </source>
</evidence>
<dbReference type="Proteomes" id="UP000279833">
    <property type="component" value="Unassembled WGS sequence"/>
</dbReference>
<dbReference type="STRING" id="6186.A0A183L5L5"/>
<protein>
    <submittedName>
        <fullName evidence="4">FAD-binding PCMH-type domain-containing protein</fullName>
    </submittedName>
</protein>
<dbReference type="GO" id="GO:0050660">
    <property type="term" value="F:flavin adenine dinucleotide binding"/>
    <property type="evidence" value="ECO:0007669"/>
    <property type="project" value="InterPro"/>
</dbReference>
<proteinExistence type="inferred from homology"/>
<keyword evidence="3" id="KW-1185">Reference proteome</keyword>
<dbReference type="SUPFAM" id="SSF51905">
    <property type="entry name" value="FAD/NAD(P)-binding domain"/>
    <property type="match status" value="1"/>
</dbReference>
<evidence type="ECO:0000313" key="4">
    <source>
        <dbReference type="WBParaSite" id="SCUD_0002263401-mRNA-1"/>
    </source>
</evidence>
<reference evidence="2 3" key="2">
    <citation type="submission" date="2018-11" db="EMBL/GenBank/DDBJ databases">
        <authorList>
            <consortium name="Pathogen Informatics"/>
        </authorList>
    </citation>
    <scope>NUCLEOTIDE SEQUENCE [LARGE SCALE GENOMIC DNA]</scope>
    <source>
        <strain evidence="2">Dakar</strain>
        <strain evidence="3">Dakar, Senegal</strain>
    </source>
</reference>
<dbReference type="Gene3D" id="3.50.50.60">
    <property type="entry name" value="FAD/NAD(P)-binding domain"/>
    <property type="match status" value="1"/>
</dbReference>
<comment type="similarity">
    <text evidence="1">Belongs to the GMC oxidoreductase family.</text>
</comment>
<accession>A0A183L5L5</accession>
<organism evidence="4">
    <name type="scientific">Schistosoma curassoni</name>
    <dbReference type="NCBI Taxonomy" id="6186"/>
    <lineage>
        <taxon>Eukaryota</taxon>
        <taxon>Metazoa</taxon>
        <taxon>Spiralia</taxon>
        <taxon>Lophotrochozoa</taxon>
        <taxon>Platyhelminthes</taxon>
        <taxon>Trematoda</taxon>
        <taxon>Digenea</taxon>
        <taxon>Strigeidida</taxon>
        <taxon>Schistosomatoidea</taxon>
        <taxon>Schistosomatidae</taxon>
        <taxon>Schistosoma</taxon>
    </lineage>
</organism>
<dbReference type="GO" id="GO:0016491">
    <property type="term" value="F:oxidoreductase activity"/>
    <property type="evidence" value="ECO:0007669"/>
    <property type="project" value="TreeGrafter"/>
</dbReference>
<dbReference type="InterPro" id="IPR036188">
    <property type="entry name" value="FAD/NAD-bd_sf"/>
</dbReference>
<dbReference type="WBParaSite" id="SCUD_0002263401-mRNA-1">
    <property type="protein sequence ID" value="SCUD_0002263401-mRNA-1"/>
    <property type="gene ID" value="SCUD_0002263401"/>
</dbReference>
<evidence type="ECO:0000313" key="2">
    <source>
        <dbReference type="EMBL" id="VDP79592.1"/>
    </source>
</evidence>
<name>A0A183L5L5_9TREM</name>
<dbReference type="PANTHER" id="PTHR11552:SF147">
    <property type="entry name" value="CHOLINE DEHYDROGENASE, MITOCHONDRIAL"/>
    <property type="match status" value="1"/>
</dbReference>
<dbReference type="PANTHER" id="PTHR11552">
    <property type="entry name" value="GLUCOSE-METHANOL-CHOLINE GMC OXIDOREDUCTASE"/>
    <property type="match status" value="1"/>
</dbReference>
<dbReference type="AlphaFoldDB" id="A0A183L5L5"/>
<dbReference type="EMBL" id="UZAK01050090">
    <property type="protein sequence ID" value="VDP79592.1"/>
    <property type="molecule type" value="Genomic_DNA"/>
</dbReference>
<evidence type="ECO:0000256" key="1">
    <source>
        <dbReference type="ARBA" id="ARBA00010790"/>
    </source>
</evidence>
<reference evidence="4" key="1">
    <citation type="submission" date="2016-06" db="UniProtKB">
        <authorList>
            <consortium name="WormBaseParasite"/>
        </authorList>
    </citation>
    <scope>IDENTIFICATION</scope>
</reference>